<proteinExistence type="predicted"/>
<feature type="coiled-coil region" evidence="1">
    <location>
        <begin position="73"/>
        <end position="110"/>
    </location>
</feature>
<accession>A0A8K0R9U3</accession>
<evidence type="ECO:0000313" key="3">
    <source>
        <dbReference type="Proteomes" id="UP000813461"/>
    </source>
</evidence>
<gene>
    <name evidence="2" type="ORF">FB567DRAFT_619493</name>
</gene>
<name>A0A8K0R9U3_9PLEO</name>
<dbReference type="Proteomes" id="UP000813461">
    <property type="component" value="Unassembled WGS sequence"/>
</dbReference>
<dbReference type="AlphaFoldDB" id="A0A8K0R9U3"/>
<keyword evidence="1" id="KW-0175">Coiled coil</keyword>
<organism evidence="2 3">
    <name type="scientific">Paraphoma chrysanthemicola</name>
    <dbReference type="NCBI Taxonomy" id="798071"/>
    <lineage>
        <taxon>Eukaryota</taxon>
        <taxon>Fungi</taxon>
        <taxon>Dikarya</taxon>
        <taxon>Ascomycota</taxon>
        <taxon>Pezizomycotina</taxon>
        <taxon>Dothideomycetes</taxon>
        <taxon>Pleosporomycetidae</taxon>
        <taxon>Pleosporales</taxon>
        <taxon>Pleosporineae</taxon>
        <taxon>Phaeosphaeriaceae</taxon>
        <taxon>Paraphoma</taxon>
    </lineage>
</organism>
<evidence type="ECO:0000256" key="1">
    <source>
        <dbReference type="SAM" id="Coils"/>
    </source>
</evidence>
<sequence>MPLTATEKQAVIDLICDLQLFIPDHRKLMEKLLVPIAIAAVEHGKEKLLETVQSMEKPSIDKLKAAARDLAAGKDAKAMLERFEEQNQFLEKMETMLARIMDNNDKLSKDNARERFGGIQTKMLRTCQTYCKELFGSFKEVSVGDEVDEIVENYPVLQAYLDDDLGDEKKLIGTLRSWNVSNR</sequence>
<reference evidence="2" key="1">
    <citation type="journal article" date="2021" name="Nat. Commun.">
        <title>Genetic determinants of endophytism in the Arabidopsis root mycobiome.</title>
        <authorList>
            <person name="Mesny F."/>
            <person name="Miyauchi S."/>
            <person name="Thiergart T."/>
            <person name="Pickel B."/>
            <person name="Atanasova L."/>
            <person name="Karlsson M."/>
            <person name="Huettel B."/>
            <person name="Barry K.W."/>
            <person name="Haridas S."/>
            <person name="Chen C."/>
            <person name="Bauer D."/>
            <person name="Andreopoulos W."/>
            <person name="Pangilinan J."/>
            <person name="LaButti K."/>
            <person name="Riley R."/>
            <person name="Lipzen A."/>
            <person name="Clum A."/>
            <person name="Drula E."/>
            <person name="Henrissat B."/>
            <person name="Kohler A."/>
            <person name="Grigoriev I.V."/>
            <person name="Martin F.M."/>
            <person name="Hacquard S."/>
        </authorList>
    </citation>
    <scope>NUCLEOTIDE SEQUENCE</scope>
    <source>
        <strain evidence="2">MPI-SDFR-AT-0120</strain>
    </source>
</reference>
<comment type="caution">
    <text evidence="2">The sequence shown here is derived from an EMBL/GenBank/DDBJ whole genome shotgun (WGS) entry which is preliminary data.</text>
</comment>
<protein>
    <submittedName>
        <fullName evidence="2">Uncharacterized protein</fullName>
    </submittedName>
</protein>
<keyword evidence="3" id="KW-1185">Reference proteome</keyword>
<evidence type="ECO:0000313" key="2">
    <source>
        <dbReference type="EMBL" id="KAH7088737.1"/>
    </source>
</evidence>
<dbReference type="EMBL" id="JAGMVJ010000007">
    <property type="protein sequence ID" value="KAH7088737.1"/>
    <property type="molecule type" value="Genomic_DNA"/>
</dbReference>
<dbReference type="OrthoDB" id="10600822at2759"/>